<dbReference type="AlphaFoldDB" id="A0A0F9D326"/>
<accession>A0A0F9D326</accession>
<dbReference type="EMBL" id="LAZR01043673">
    <property type="protein sequence ID" value="KKL06508.1"/>
    <property type="molecule type" value="Genomic_DNA"/>
</dbReference>
<organism evidence="1">
    <name type="scientific">marine sediment metagenome</name>
    <dbReference type="NCBI Taxonomy" id="412755"/>
    <lineage>
        <taxon>unclassified sequences</taxon>
        <taxon>metagenomes</taxon>
        <taxon>ecological metagenomes</taxon>
    </lineage>
</organism>
<sequence length="51" mass="5598">MTPMVGYLINHPGGLVGERGIAYDYILAGNGLFIEAHNRSLEARIPVNRCQ</sequence>
<reference evidence="1" key="1">
    <citation type="journal article" date="2015" name="Nature">
        <title>Complex archaea that bridge the gap between prokaryotes and eukaryotes.</title>
        <authorList>
            <person name="Spang A."/>
            <person name="Saw J.H."/>
            <person name="Jorgensen S.L."/>
            <person name="Zaremba-Niedzwiedzka K."/>
            <person name="Martijn J."/>
            <person name="Lind A.E."/>
            <person name="van Eijk R."/>
            <person name="Schleper C."/>
            <person name="Guy L."/>
            <person name="Ettema T.J."/>
        </authorList>
    </citation>
    <scope>NUCLEOTIDE SEQUENCE</scope>
</reference>
<comment type="caution">
    <text evidence="1">The sequence shown here is derived from an EMBL/GenBank/DDBJ whole genome shotgun (WGS) entry which is preliminary data.</text>
</comment>
<feature type="non-terminal residue" evidence="1">
    <location>
        <position position="51"/>
    </location>
</feature>
<proteinExistence type="predicted"/>
<name>A0A0F9D326_9ZZZZ</name>
<gene>
    <name evidence="1" type="ORF">LCGC14_2595310</name>
</gene>
<evidence type="ECO:0000313" key="1">
    <source>
        <dbReference type="EMBL" id="KKL06508.1"/>
    </source>
</evidence>
<protein>
    <submittedName>
        <fullName evidence="1">Uncharacterized protein</fullName>
    </submittedName>
</protein>